<dbReference type="RefSeq" id="WP_112305444.1">
    <property type="nucleotide sequence ID" value="NZ_QMDV01000002.1"/>
</dbReference>
<evidence type="ECO:0000256" key="2">
    <source>
        <dbReference type="ARBA" id="ARBA00023315"/>
    </source>
</evidence>
<reference evidence="4 5" key="1">
    <citation type="submission" date="2018-06" db="EMBL/GenBank/DDBJ databases">
        <authorList>
            <person name="Liu Z.-W."/>
        </authorList>
    </citation>
    <scope>NUCLEOTIDE SEQUENCE [LARGE SCALE GENOMIC DNA]</scope>
    <source>
        <strain evidence="4 5">2b14</strain>
    </source>
</reference>
<evidence type="ECO:0000313" key="5">
    <source>
        <dbReference type="Proteomes" id="UP000251692"/>
    </source>
</evidence>
<protein>
    <recommendedName>
        <fullName evidence="3">N-acetyltransferase domain-containing protein</fullName>
    </recommendedName>
</protein>
<evidence type="ECO:0000313" key="4">
    <source>
        <dbReference type="EMBL" id="RAU83294.1"/>
    </source>
</evidence>
<dbReference type="PROSITE" id="PS51186">
    <property type="entry name" value="GNAT"/>
    <property type="match status" value="1"/>
</dbReference>
<keyword evidence="5" id="KW-1185">Reference proteome</keyword>
<gene>
    <name evidence="4" type="ORF">DP923_08790</name>
</gene>
<dbReference type="AlphaFoldDB" id="A0A364RG87"/>
<feature type="domain" description="N-acetyltransferase" evidence="3">
    <location>
        <begin position="5"/>
        <end position="150"/>
    </location>
</feature>
<dbReference type="CDD" id="cd04301">
    <property type="entry name" value="NAT_SF"/>
    <property type="match status" value="1"/>
</dbReference>
<dbReference type="Proteomes" id="UP000251692">
    <property type="component" value="Unassembled WGS sequence"/>
</dbReference>
<dbReference type="Pfam" id="PF00583">
    <property type="entry name" value="Acetyltransf_1"/>
    <property type="match status" value="1"/>
</dbReference>
<dbReference type="PANTHER" id="PTHR42919">
    <property type="entry name" value="N-ALPHA-ACETYLTRANSFERASE"/>
    <property type="match status" value="1"/>
</dbReference>
<dbReference type="EMBL" id="QMDV01000002">
    <property type="protein sequence ID" value="RAU83294.1"/>
    <property type="molecule type" value="Genomic_DNA"/>
</dbReference>
<organism evidence="4 5">
    <name type="scientific">Pontibacter arcticus</name>
    <dbReference type="NCBI Taxonomy" id="2080288"/>
    <lineage>
        <taxon>Bacteria</taxon>
        <taxon>Pseudomonadati</taxon>
        <taxon>Bacteroidota</taxon>
        <taxon>Cytophagia</taxon>
        <taxon>Cytophagales</taxon>
        <taxon>Hymenobacteraceae</taxon>
        <taxon>Pontibacter</taxon>
    </lineage>
</organism>
<dbReference type="SUPFAM" id="SSF55729">
    <property type="entry name" value="Acyl-CoA N-acyltransferases (Nat)"/>
    <property type="match status" value="1"/>
</dbReference>
<dbReference type="Gene3D" id="3.40.630.30">
    <property type="match status" value="1"/>
</dbReference>
<sequence length="151" mass="17000">MKISSDKSYLTAEQIEVFILHQEKFFVPAIASKVNLKEYSEKLLEQASLAFAVNENVIAGMIAFYCNDFNSKQAYISYFAIDDLHKGKGLGRKLLSNCIAQCQEANMNSIKVETWAGNAAGIHLYNSLGFRVTELVNDRQNDMTARMTLIF</sequence>
<dbReference type="GO" id="GO:0016747">
    <property type="term" value="F:acyltransferase activity, transferring groups other than amino-acyl groups"/>
    <property type="evidence" value="ECO:0007669"/>
    <property type="project" value="InterPro"/>
</dbReference>
<evidence type="ECO:0000256" key="1">
    <source>
        <dbReference type="ARBA" id="ARBA00022679"/>
    </source>
</evidence>
<comment type="caution">
    <text evidence="4">The sequence shown here is derived from an EMBL/GenBank/DDBJ whole genome shotgun (WGS) entry which is preliminary data.</text>
</comment>
<name>A0A364RG87_9BACT</name>
<reference evidence="4 5" key="2">
    <citation type="submission" date="2018-07" db="EMBL/GenBank/DDBJ databases">
        <title>Pontibacter sp. 2b14 genomic sequence and assembly.</title>
        <authorList>
            <person name="Du Z.-J."/>
        </authorList>
    </citation>
    <scope>NUCLEOTIDE SEQUENCE [LARGE SCALE GENOMIC DNA]</scope>
    <source>
        <strain evidence="4 5">2b14</strain>
    </source>
</reference>
<dbReference type="InterPro" id="IPR000182">
    <property type="entry name" value="GNAT_dom"/>
</dbReference>
<keyword evidence="1" id="KW-0808">Transferase</keyword>
<keyword evidence="2" id="KW-0012">Acyltransferase</keyword>
<dbReference type="PANTHER" id="PTHR42919:SF8">
    <property type="entry name" value="N-ALPHA-ACETYLTRANSFERASE 50"/>
    <property type="match status" value="1"/>
</dbReference>
<proteinExistence type="predicted"/>
<accession>A0A364RG87</accession>
<dbReference type="InterPro" id="IPR051556">
    <property type="entry name" value="N-term/lysine_N-AcTrnsfr"/>
</dbReference>
<dbReference type="OrthoDB" id="7205533at2"/>
<evidence type="ECO:0000259" key="3">
    <source>
        <dbReference type="PROSITE" id="PS51186"/>
    </source>
</evidence>
<dbReference type="InterPro" id="IPR016181">
    <property type="entry name" value="Acyl_CoA_acyltransferase"/>
</dbReference>